<sequence>MAADLAHVVVAASDYPLVDPLDIDQALGVVARAVRDVIDEAVSGHGECLGVGVAIPAPIDPETLRPAPSSCHQLWVDAPVRELLRERVGLPVYVGNHGNLAVMAERLWGAGRRVDDFIWIGLDANVGGGICSGGQLLRGRDGFAGELGHIVVDPDGEICRCGSQGCLETVASLGSIQRALRPVYGQVEPDQIFALINRGEPAALRAITNIGTQVGVAVSTLINILNPSLFIVGGVLSRQCGPVILDAIRVEMDRRALPVARRSVQLRFSTLRRPEPLGAAALVLMDASRRLVIDRKGKPHWEQAAG</sequence>
<reference evidence="3" key="1">
    <citation type="journal article" date="2019" name="Int. J. Syst. Evol. Microbiol.">
        <title>The Global Catalogue of Microorganisms (GCM) 10K type strain sequencing project: providing services to taxonomists for standard genome sequencing and annotation.</title>
        <authorList>
            <consortium name="The Broad Institute Genomics Platform"/>
            <consortium name="The Broad Institute Genome Sequencing Center for Infectious Disease"/>
            <person name="Wu L."/>
            <person name="Ma J."/>
        </authorList>
    </citation>
    <scope>NUCLEOTIDE SEQUENCE [LARGE SCALE GENOMIC DNA]</scope>
    <source>
        <strain evidence="3">CCUG 53903</strain>
    </source>
</reference>
<evidence type="ECO:0000256" key="1">
    <source>
        <dbReference type="ARBA" id="ARBA00006479"/>
    </source>
</evidence>
<dbReference type="Pfam" id="PF00480">
    <property type="entry name" value="ROK"/>
    <property type="match status" value="1"/>
</dbReference>
<evidence type="ECO:0000313" key="3">
    <source>
        <dbReference type="Proteomes" id="UP001596058"/>
    </source>
</evidence>
<evidence type="ECO:0000313" key="2">
    <source>
        <dbReference type="EMBL" id="MFC5828424.1"/>
    </source>
</evidence>
<comment type="caution">
    <text evidence="2">The sequence shown here is derived from an EMBL/GenBank/DDBJ whole genome shotgun (WGS) entry which is preliminary data.</text>
</comment>
<proteinExistence type="inferred from homology"/>
<organism evidence="2 3">
    <name type="scientific">Nonomuraea insulae</name>
    <dbReference type="NCBI Taxonomy" id="1616787"/>
    <lineage>
        <taxon>Bacteria</taxon>
        <taxon>Bacillati</taxon>
        <taxon>Actinomycetota</taxon>
        <taxon>Actinomycetes</taxon>
        <taxon>Streptosporangiales</taxon>
        <taxon>Streptosporangiaceae</taxon>
        <taxon>Nonomuraea</taxon>
    </lineage>
</organism>
<accession>A0ABW1CRM3</accession>
<keyword evidence="3" id="KW-1185">Reference proteome</keyword>
<dbReference type="EMBL" id="JBHSPA010000037">
    <property type="protein sequence ID" value="MFC5828424.1"/>
    <property type="molecule type" value="Genomic_DNA"/>
</dbReference>
<gene>
    <name evidence="2" type="ORF">ACFPZ3_31530</name>
</gene>
<protein>
    <submittedName>
        <fullName evidence="2">ROK family protein</fullName>
    </submittedName>
</protein>
<dbReference type="RefSeq" id="WP_379517927.1">
    <property type="nucleotide sequence ID" value="NZ_JBHSPA010000037.1"/>
</dbReference>
<dbReference type="Proteomes" id="UP001596058">
    <property type="component" value="Unassembled WGS sequence"/>
</dbReference>
<comment type="similarity">
    <text evidence="1">Belongs to the ROK (NagC/XylR) family.</text>
</comment>
<name>A0ABW1CRM3_9ACTN</name>
<dbReference type="InterPro" id="IPR000600">
    <property type="entry name" value="ROK"/>
</dbReference>
<dbReference type="InterPro" id="IPR043129">
    <property type="entry name" value="ATPase_NBD"/>
</dbReference>
<dbReference type="PANTHER" id="PTHR18964:SF149">
    <property type="entry name" value="BIFUNCTIONAL UDP-N-ACETYLGLUCOSAMINE 2-EPIMERASE_N-ACETYLMANNOSAMINE KINASE"/>
    <property type="match status" value="1"/>
</dbReference>
<dbReference type="SUPFAM" id="SSF53067">
    <property type="entry name" value="Actin-like ATPase domain"/>
    <property type="match status" value="1"/>
</dbReference>
<dbReference type="PANTHER" id="PTHR18964">
    <property type="entry name" value="ROK (REPRESSOR, ORF, KINASE) FAMILY"/>
    <property type="match status" value="1"/>
</dbReference>
<dbReference type="Gene3D" id="3.30.420.40">
    <property type="match status" value="2"/>
</dbReference>